<evidence type="ECO:0000313" key="3">
    <source>
        <dbReference type="Proteomes" id="UP000664480"/>
    </source>
</evidence>
<sequence>MESNKETKTYDEDLSLFPDLQQYKRQLQQLRELTPDNTPFDKLYDKYFDLAVILPQITAMQTAENFNQHRFFRVRLNINEDTEDTRIIQTHSYPPGYVCKENGRANLKGRSVFYCSNDPTCALLESKPKVGDIAHISIWRGAATRDIKIALCLPFNLTDFNSFQVMANEAWAFAKKHYTDEARDKFEHFIELNKFIADRFVQERIPYFLTSWFADQILFHNDHWRDYILYPSVESNKKYCNMAFHPNTVTRFMTLEKVIRVKIVKVENKDVEFTMGRVGEIEKTNLKWRKATDIEDKLFTDYGFVPNEIKK</sequence>
<feature type="domain" description="RES" evidence="1">
    <location>
        <begin position="101"/>
        <end position="248"/>
    </location>
</feature>
<reference evidence="2 3" key="1">
    <citation type="submission" date="2021-03" db="EMBL/GenBank/DDBJ databases">
        <title>novel species isolated from a fishpond in China.</title>
        <authorList>
            <person name="Lu H."/>
            <person name="Cai Z."/>
        </authorList>
    </citation>
    <scope>NUCLEOTIDE SEQUENCE [LARGE SCALE GENOMIC DNA]</scope>
    <source>
        <strain evidence="2 3">YJ13C</strain>
    </source>
</reference>
<dbReference type="EMBL" id="JAFKCU010000002">
    <property type="protein sequence ID" value="MBN7815132.1"/>
    <property type="molecule type" value="Genomic_DNA"/>
</dbReference>
<dbReference type="Pfam" id="PF08808">
    <property type="entry name" value="RES"/>
    <property type="match status" value="1"/>
</dbReference>
<accession>A0ABS3CDP6</accession>
<dbReference type="RefSeq" id="WP_206585825.1">
    <property type="nucleotide sequence ID" value="NZ_JAFKCU010000002.1"/>
</dbReference>
<dbReference type="Proteomes" id="UP000664480">
    <property type="component" value="Unassembled WGS sequence"/>
</dbReference>
<evidence type="ECO:0000259" key="1">
    <source>
        <dbReference type="Pfam" id="PF08808"/>
    </source>
</evidence>
<protein>
    <submittedName>
        <fullName evidence="2">RES domain-containing protein</fullName>
    </submittedName>
</protein>
<dbReference type="InterPro" id="IPR014914">
    <property type="entry name" value="RES_dom"/>
</dbReference>
<comment type="caution">
    <text evidence="2">The sequence shown here is derived from an EMBL/GenBank/DDBJ whole genome shotgun (WGS) entry which is preliminary data.</text>
</comment>
<keyword evidence="3" id="KW-1185">Reference proteome</keyword>
<gene>
    <name evidence="2" type="ORF">J0A69_06825</name>
</gene>
<proteinExistence type="predicted"/>
<name>A0ABS3CDP6_9BACT</name>
<organism evidence="2 3">
    <name type="scientific">Algoriphagus pacificus</name>
    <dbReference type="NCBI Taxonomy" id="2811234"/>
    <lineage>
        <taxon>Bacteria</taxon>
        <taxon>Pseudomonadati</taxon>
        <taxon>Bacteroidota</taxon>
        <taxon>Cytophagia</taxon>
        <taxon>Cytophagales</taxon>
        <taxon>Cyclobacteriaceae</taxon>
        <taxon>Algoriphagus</taxon>
    </lineage>
</organism>
<evidence type="ECO:0000313" key="2">
    <source>
        <dbReference type="EMBL" id="MBN7815132.1"/>
    </source>
</evidence>